<evidence type="ECO:0000259" key="1">
    <source>
        <dbReference type="Pfam" id="PF05050"/>
    </source>
</evidence>
<proteinExistence type="predicted"/>
<dbReference type="GO" id="GO:0032259">
    <property type="term" value="P:methylation"/>
    <property type="evidence" value="ECO:0007669"/>
    <property type="project" value="UniProtKB-KW"/>
</dbReference>
<dbReference type="OrthoDB" id="424472at2"/>
<sequence>MSIALADVEGVNQHETEFLYDEIFTRRGYLPKTLHLPEDPVVFDVGANIGVYTLFVKSERPGAAVYSFEPVPEVYEVMCRNRERHGVAGLACPYGLAEKEQEVEFTHYPGYSTMSTRSTLADTEAEKTFVRGQVPTGHLPEAEQMLDELLAYRFRERTVRCRLRPLSAFLDEHPVERIDMLKIDVQRGELEVLRGIGERHWPLVRQLAVEVHDSPGGATAGRLRAVTEGLERRGFRVEAVQEEQYAGSDRHFVFAVSERHGARGTAGKS</sequence>
<dbReference type="Pfam" id="PF05050">
    <property type="entry name" value="Methyltransf_21"/>
    <property type="match status" value="1"/>
</dbReference>
<feature type="domain" description="Methyltransferase FkbM" evidence="1">
    <location>
        <begin position="44"/>
        <end position="237"/>
    </location>
</feature>
<evidence type="ECO:0000313" key="3">
    <source>
        <dbReference type="Proteomes" id="UP000198928"/>
    </source>
</evidence>
<name>A0A1I4H3F0_9ACTN</name>
<dbReference type="Gene3D" id="3.40.50.150">
    <property type="entry name" value="Vaccinia Virus protein VP39"/>
    <property type="match status" value="1"/>
</dbReference>
<dbReference type="NCBIfam" id="TIGR01444">
    <property type="entry name" value="fkbM_fam"/>
    <property type="match status" value="1"/>
</dbReference>
<dbReference type="PANTHER" id="PTHR34203:SF13">
    <property type="entry name" value="EXPRESSED PROTEIN"/>
    <property type="match status" value="1"/>
</dbReference>
<dbReference type="Proteomes" id="UP000198928">
    <property type="component" value="Unassembled WGS sequence"/>
</dbReference>
<dbReference type="EMBL" id="FOSG01000017">
    <property type="protein sequence ID" value="SFL35911.1"/>
    <property type="molecule type" value="Genomic_DNA"/>
</dbReference>
<accession>A0A1I4H3F0</accession>
<evidence type="ECO:0000313" key="2">
    <source>
        <dbReference type="EMBL" id="SFL35911.1"/>
    </source>
</evidence>
<gene>
    <name evidence="2" type="ORF">SAMN05192584_117105</name>
</gene>
<dbReference type="RefSeq" id="WP_093851395.1">
    <property type="nucleotide sequence ID" value="NZ_FOSG01000017.1"/>
</dbReference>
<dbReference type="InterPro" id="IPR052514">
    <property type="entry name" value="SAM-dependent_MTase"/>
</dbReference>
<keyword evidence="2" id="KW-0808">Transferase</keyword>
<reference evidence="3" key="1">
    <citation type="submission" date="2016-10" db="EMBL/GenBank/DDBJ databases">
        <authorList>
            <person name="Varghese N."/>
            <person name="Submissions S."/>
        </authorList>
    </citation>
    <scope>NUCLEOTIDE SEQUENCE [LARGE SCALE GENOMIC DNA]</scope>
    <source>
        <strain evidence="3">PL19</strain>
    </source>
</reference>
<keyword evidence="2" id="KW-0489">Methyltransferase</keyword>
<protein>
    <submittedName>
        <fullName evidence="2">Methyltransferase, FkbM family</fullName>
    </submittedName>
</protein>
<dbReference type="AlphaFoldDB" id="A0A1I4H3F0"/>
<dbReference type="PANTHER" id="PTHR34203">
    <property type="entry name" value="METHYLTRANSFERASE, FKBM FAMILY PROTEIN"/>
    <property type="match status" value="1"/>
</dbReference>
<dbReference type="GO" id="GO:0008168">
    <property type="term" value="F:methyltransferase activity"/>
    <property type="evidence" value="ECO:0007669"/>
    <property type="project" value="UniProtKB-KW"/>
</dbReference>
<dbReference type="InterPro" id="IPR006342">
    <property type="entry name" value="FkbM_mtfrase"/>
</dbReference>
<dbReference type="InterPro" id="IPR029063">
    <property type="entry name" value="SAM-dependent_MTases_sf"/>
</dbReference>
<dbReference type="SUPFAM" id="SSF53335">
    <property type="entry name" value="S-adenosyl-L-methionine-dependent methyltransferases"/>
    <property type="match status" value="1"/>
</dbReference>
<keyword evidence="3" id="KW-1185">Reference proteome</keyword>
<organism evidence="2 3">
    <name type="scientific">Streptomyces pini</name>
    <dbReference type="NCBI Taxonomy" id="1520580"/>
    <lineage>
        <taxon>Bacteria</taxon>
        <taxon>Bacillati</taxon>
        <taxon>Actinomycetota</taxon>
        <taxon>Actinomycetes</taxon>
        <taxon>Kitasatosporales</taxon>
        <taxon>Streptomycetaceae</taxon>
        <taxon>Streptomyces</taxon>
    </lineage>
</organism>